<evidence type="ECO:0000313" key="1">
    <source>
        <dbReference type="EMBL" id="AEN89352.1"/>
    </source>
</evidence>
<protein>
    <submittedName>
        <fullName evidence="1">Uncharacterized protein</fullName>
    </submittedName>
</protein>
<accession>A0A8D3X074</accession>
<organism evidence="1 2">
    <name type="scientific">Priestia megaterium (strain WSH-002)</name>
    <name type="common">Bacillus megaterium</name>
    <dbReference type="NCBI Taxonomy" id="1006007"/>
    <lineage>
        <taxon>Bacteria</taxon>
        <taxon>Bacillati</taxon>
        <taxon>Bacillota</taxon>
        <taxon>Bacilli</taxon>
        <taxon>Bacillales</taxon>
        <taxon>Bacillaceae</taxon>
        <taxon>Priestia</taxon>
    </lineage>
</organism>
<dbReference type="EMBL" id="CP003017">
    <property type="protein sequence ID" value="AEN89352.1"/>
    <property type="molecule type" value="Genomic_DNA"/>
</dbReference>
<dbReference type="KEGG" id="bmh:BMWSH_2470"/>
<gene>
    <name evidence="1" type="ORF">BMWSH_2470</name>
</gene>
<sequence length="57" mass="6814">MKFCMDFGDTNFIGVANAKEYQSFVDEDWELDQLLNHFGSEMKKKKYPSMSNDRRRN</sequence>
<proteinExistence type="predicted"/>
<dbReference type="Proteomes" id="UP000001283">
    <property type="component" value="Chromosome"/>
</dbReference>
<dbReference type="AlphaFoldDB" id="A0A8D3X074"/>
<reference evidence="1 2" key="1">
    <citation type="journal article" date="2011" name="J. Bacteriol.">
        <title>Complete genome sequence of the industrial strain Bacillus megaterium WSH-002.</title>
        <authorList>
            <person name="Liu L."/>
            <person name="Li Y."/>
            <person name="Zhang J."/>
            <person name="Zou W."/>
            <person name="Zhou Z."/>
            <person name="Liu J."/>
            <person name="Li X."/>
            <person name="Wang L."/>
            <person name="Chen J."/>
        </authorList>
    </citation>
    <scope>NUCLEOTIDE SEQUENCE [LARGE SCALE GENOMIC DNA]</scope>
    <source>
        <strain evidence="1 2">WSH-002</strain>
    </source>
</reference>
<evidence type="ECO:0000313" key="2">
    <source>
        <dbReference type="Proteomes" id="UP000001283"/>
    </source>
</evidence>
<name>A0A8D3X074_PRIMW</name>